<gene>
    <name evidence="10" type="ORF">AB8U03_09940</name>
</gene>
<dbReference type="Pfam" id="PF03812">
    <property type="entry name" value="KdgT"/>
    <property type="match status" value="1"/>
</dbReference>
<feature type="transmembrane region" description="Helical" evidence="9">
    <location>
        <begin position="40"/>
        <end position="62"/>
    </location>
</feature>
<feature type="transmembrane region" description="Helical" evidence="9">
    <location>
        <begin position="74"/>
        <end position="96"/>
    </location>
</feature>
<keyword evidence="4" id="KW-0762">Sugar transport</keyword>
<feature type="transmembrane region" description="Helical" evidence="9">
    <location>
        <begin position="194"/>
        <end position="214"/>
    </location>
</feature>
<feature type="transmembrane region" description="Helical" evidence="9">
    <location>
        <begin position="161"/>
        <end position="182"/>
    </location>
</feature>
<evidence type="ECO:0000256" key="4">
    <source>
        <dbReference type="ARBA" id="ARBA00022597"/>
    </source>
</evidence>
<evidence type="ECO:0000256" key="1">
    <source>
        <dbReference type="ARBA" id="ARBA00006430"/>
    </source>
</evidence>
<protein>
    <submittedName>
        <fullName evidence="10">2-keto-3-deoxygluconate permease</fullName>
    </submittedName>
</protein>
<evidence type="ECO:0000313" key="10">
    <source>
        <dbReference type="EMBL" id="MEY8000509.1"/>
    </source>
</evidence>
<dbReference type="EMBL" id="JBGEWD010000008">
    <property type="protein sequence ID" value="MEY8000509.1"/>
    <property type="molecule type" value="Genomic_DNA"/>
</dbReference>
<feature type="transmembrane region" description="Helical" evidence="9">
    <location>
        <begin position="281"/>
        <end position="302"/>
    </location>
</feature>
<keyword evidence="7 9" id="KW-1133">Transmembrane helix</keyword>
<feature type="transmembrane region" description="Helical" evidence="9">
    <location>
        <begin position="136"/>
        <end position="155"/>
    </location>
</feature>
<feature type="transmembrane region" description="Helical" evidence="9">
    <location>
        <begin position="220"/>
        <end position="242"/>
    </location>
</feature>
<evidence type="ECO:0000313" key="11">
    <source>
        <dbReference type="Proteomes" id="UP001564657"/>
    </source>
</evidence>
<name>A0ABV4BP10_9CLOT</name>
<keyword evidence="3" id="KW-1003">Cell membrane</keyword>
<keyword evidence="5 9" id="KW-0812">Transmembrane</keyword>
<evidence type="ECO:0000256" key="7">
    <source>
        <dbReference type="ARBA" id="ARBA00022989"/>
    </source>
</evidence>
<organism evidence="10 11">
    <name type="scientific">Clostridium moutaii</name>
    <dbReference type="NCBI Taxonomy" id="3240932"/>
    <lineage>
        <taxon>Bacteria</taxon>
        <taxon>Bacillati</taxon>
        <taxon>Bacillota</taxon>
        <taxon>Clostridia</taxon>
        <taxon>Eubacteriales</taxon>
        <taxon>Clostridiaceae</taxon>
        <taxon>Clostridium</taxon>
    </lineage>
</organism>
<evidence type="ECO:0000256" key="2">
    <source>
        <dbReference type="ARBA" id="ARBA00022448"/>
    </source>
</evidence>
<evidence type="ECO:0000256" key="3">
    <source>
        <dbReference type="ARBA" id="ARBA00022475"/>
    </source>
</evidence>
<dbReference type="RefSeq" id="WP_369704398.1">
    <property type="nucleotide sequence ID" value="NZ_JBGEWD010000008.1"/>
</dbReference>
<accession>A0ABV4BP10</accession>
<comment type="caution">
    <text evidence="10">The sequence shown here is derived from an EMBL/GenBank/DDBJ whole genome shotgun (WGS) entry which is preliminary data.</text>
</comment>
<proteinExistence type="inferred from homology"/>
<keyword evidence="11" id="KW-1185">Reference proteome</keyword>
<evidence type="ECO:0000256" key="9">
    <source>
        <dbReference type="SAM" id="Phobius"/>
    </source>
</evidence>
<feature type="transmembrane region" description="Helical" evidence="9">
    <location>
        <begin position="102"/>
        <end position="124"/>
    </location>
</feature>
<evidence type="ECO:0000256" key="8">
    <source>
        <dbReference type="ARBA" id="ARBA00023136"/>
    </source>
</evidence>
<dbReference type="InterPro" id="IPR004684">
    <property type="entry name" value="2keto-3dGluconate_permease"/>
</dbReference>
<keyword evidence="8 9" id="KW-0472">Membrane</keyword>
<feature type="transmembrane region" description="Helical" evidence="9">
    <location>
        <begin position="249"/>
        <end position="269"/>
    </location>
</feature>
<reference evidence="10 11" key="1">
    <citation type="submission" date="2024-08" db="EMBL/GenBank/DDBJ databases">
        <title>Clostridium lapicellarii sp. nov., and Clostridium renhuaiense sp. nov., two species isolated from the mud in a fermentation cellar used for producing sauce-flavour Chinese liquors.</title>
        <authorList>
            <person name="Yang F."/>
            <person name="Wang H."/>
            <person name="Chen L.Q."/>
            <person name="Zhou N."/>
            <person name="Lu J.J."/>
            <person name="Pu X.X."/>
            <person name="Wan B."/>
            <person name="Wang L."/>
            <person name="Liu S.J."/>
        </authorList>
    </citation>
    <scope>NUCLEOTIDE SEQUENCE [LARGE SCALE GENOMIC DNA]</scope>
    <source>
        <strain evidence="10 11">MT-5</strain>
    </source>
</reference>
<comment type="similarity">
    <text evidence="1">Belongs to the KdgT transporter family.</text>
</comment>
<evidence type="ECO:0000256" key="5">
    <source>
        <dbReference type="ARBA" id="ARBA00022692"/>
    </source>
</evidence>
<evidence type="ECO:0000256" key="6">
    <source>
        <dbReference type="ARBA" id="ARBA00022847"/>
    </source>
</evidence>
<sequence length="320" mass="33250">MKVMQAMRKMPGGVLLIPAIIGLTINSTFPDALKIGSFTTALFKGATTPFLALFMLCAGAQIDIRKAKIALGKGFILTITKILVGACIGLLIGKVFGNSGIWGLSILAIIPAMTNSNSSLFAAIAGETGDDTDVGAVSIIAINNGPLFSMIILGTSGLANIPFTSFIAVLIPVVVGFILGNIDSEWRDLLSHGNMLIPFLGFSIGSSLKFQSIINAGAPGLILGITTLVLTGFAGYFVYGIFHGERAIGAAIGTTAGIATATPMAIAAIDPSLAQFAQSATIQVSASVVITAFLCPILVTYLSKRNKKKRLKVNLETEKI</sequence>
<dbReference type="Proteomes" id="UP001564657">
    <property type="component" value="Unassembled WGS sequence"/>
</dbReference>
<keyword evidence="6" id="KW-0769">Symport</keyword>
<keyword evidence="2" id="KW-0813">Transport</keyword>